<keyword evidence="4" id="KW-0347">Helicase</keyword>
<dbReference type="Pfam" id="PF13307">
    <property type="entry name" value="Helicase_C_2"/>
    <property type="match status" value="2"/>
</dbReference>
<name>A0A4S4DZ97_CAMSN</name>
<dbReference type="Pfam" id="PF06733">
    <property type="entry name" value="DEAD_2"/>
    <property type="match status" value="1"/>
</dbReference>
<dbReference type="InterPro" id="IPR045028">
    <property type="entry name" value="DinG/Rad3-like"/>
</dbReference>
<dbReference type="GO" id="GO:0006289">
    <property type="term" value="P:nucleotide-excision repair"/>
    <property type="evidence" value="ECO:0007669"/>
    <property type="project" value="TreeGrafter"/>
</dbReference>
<dbReference type="EMBL" id="SDRB02009013">
    <property type="protein sequence ID" value="THG08818.1"/>
    <property type="molecule type" value="Genomic_DNA"/>
</dbReference>
<gene>
    <name evidence="10" type="ORF">TEA_024269</name>
</gene>
<dbReference type="STRING" id="542762.A0A4S4DZ97"/>
<dbReference type="PANTHER" id="PTHR11472:SF47">
    <property type="entry name" value="FANCONI ANEMIA GROUP J PROTEIN"/>
    <property type="match status" value="1"/>
</dbReference>
<feature type="domain" description="Helicase ATP-binding" evidence="9">
    <location>
        <begin position="14"/>
        <end position="359"/>
    </location>
</feature>
<dbReference type="GO" id="GO:0046872">
    <property type="term" value="F:metal ion binding"/>
    <property type="evidence" value="ECO:0007669"/>
    <property type="project" value="UniProtKB-KW"/>
</dbReference>
<evidence type="ECO:0000256" key="5">
    <source>
        <dbReference type="ARBA" id="ARBA00022840"/>
    </source>
</evidence>
<dbReference type="Proteomes" id="UP000306102">
    <property type="component" value="Unassembled WGS sequence"/>
</dbReference>
<dbReference type="InterPro" id="IPR014013">
    <property type="entry name" value="Helic_SF1/SF2_ATP-bd_DinG/Rad3"/>
</dbReference>
<dbReference type="InterPro" id="IPR004331">
    <property type="entry name" value="SPX_dom"/>
</dbReference>
<dbReference type="InterPro" id="IPR027417">
    <property type="entry name" value="P-loop_NTPase"/>
</dbReference>
<dbReference type="GO" id="GO:1990918">
    <property type="term" value="P:double-strand break repair involved in meiotic recombination"/>
    <property type="evidence" value="ECO:0007669"/>
    <property type="project" value="TreeGrafter"/>
</dbReference>
<dbReference type="GO" id="GO:0051536">
    <property type="term" value="F:iron-sulfur cluster binding"/>
    <property type="evidence" value="ECO:0007669"/>
    <property type="project" value="UniProtKB-KW"/>
</dbReference>
<keyword evidence="2" id="KW-0547">Nucleotide-binding</keyword>
<evidence type="ECO:0000313" key="11">
    <source>
        <dbReference type="Proteomes" id="UP000306102"/>
    </source>
</evidence>
<evidence type="ECO:0000256" key="6">
    <source>
        <dbReference type="ARBA" id="ARBA00023004"/>
    </source>
</evidence>
<organism evidence="10 11">
    <name type="scientific">Camellia sinensis var. sinensis</name>
    <name type="common">China tea</name>
    <dbReference type="NCBI Taxonomy" id="542762"/>
    <lineage>
        <taxon>Eukaryota</taxon>
        <taxon>Viridiplantae</taxon>
        <taxon>Streptophyta</taxon>
        <taxon>Embryophyta</taxon>
        <taxon>Tracheophyta</taxon>
        <taxon>Spermatophyta</taxon>
        <taxon>Magnoliopsida</taxon>
        <taxon>eudicotyledons</taxon>
        <taxon>Gunneridae</taxon>
        <taxon>Pentapetalae</taxon>
        <taxon>asterids</taxon>
        <taxon>Ericales</taxon>
        <taxon>Theaceae</taxon>
        <taxon>Camellia</taxon>
    </lineage>
</organism>
<proteinExistence type="predicted"/>
<dbReference type="Gene3D" id="3.40.50.300">
    <property type="entry name" value="P-loop containing nucleotide triphosphate hydrolases"/>
    <property type="match status" value="5"/>
</dbReference>
<evidence type="ECO:0000256" key="4">
    <source>
        <dbReference type="ARBA" id="ARBA00022806"/>
    </source>
</evidence>
<dbReference type="InterPro" id="IPR006555">
    <property type="entry name" value="ATP-dep_Helicase_C"/>
</dbReference>
<evidence type="ECO:0000256" key="2">
    <source>
        <dbReference type="ARBA" id="ARBA00022741"/>
    </source>
</evidence>
<dbReference type="GO" id="GO:0003678">
    <property type="term" value="F:DNA helicase activity"/>
    <property type="evidence" value="ECO:0007669"/>
    <property type="project" value="InterPro"/>
</dbReference>
<keyword evidence="6" id="KW-0408">Iron</keyword>
<dbReference type="GO" id="GO:0005634">
    <property type="term" value="C:nucleus"/>
    <property type="evidence" value="ECO:0007669"/>
    <property type="project" value="TreeGrafter"/>
</dbReference>
<evidence type="ECO:0000259" key="9">
    <source>
        <dbReference type="PROSITE" id="PS51193"/>
    </source>
</evidence>
<keyword evidence="5" id="KW-0067">ATP-binding</keyword>
<dbReference type="GO" id="GO:0005524">
    <property type="term" value="F:ATP binding"/>
    <property type="evidence" value="ECO:0007669"/>
    <property type="project" value="UniProtKB-KW"/>
</dbReference>
<dbReference type="InterPro" id="IPR006554">
    <property type="entry name" value="Helicase-like_DEXD_c2"/>
</dbReference>
<keyword evidence="7" id="KW-0411">Iron-sulfur</keyword>
<keyword evidence="8" id="KW-0413">Isomerase</keyword>
<comment type="caution">
    <text evidence="10">The sequence shown here is derived from an EMBL/GenBank/DDBJ whole genome shotgun (WGS) entry which is preliminary data.</text>
</comment>
<dbReference type="Pfam" id="PF03105">
    <property type="entry name" value="SPX"/>
    <property type="match status" value="1"/>
</dbReference>
<keyword evidence="1" id="KW-0479">Metal-binding</keyword>
<dbReference type="GO" id="GO:0016818">
    <property type="term" value="F:hydrolase activity, acting on acid anhydrides, in phosphorus-containing anhydrides"/>
    <property type="evidence" value="ECO:0007669"/>
    <property type="project" value="InterPro"/>
</dbReference>
<keyword evidence="3" id="KW-0378">Hydrolase</keyword>
<dbReference type="SMART" id="SM00488">
    <property type="entry name" value="DEXDc2"/>
    <property type="match status" value="1"/>
</dbReference>
<dbReference type="GO" id="GO:0003677">
    <property type="term" value="F:DNA binding"/>
    <property type="evidence" value="ECO:0007669"/>
    <property type="project" value="InterPro"/>
</dbReference>
<sequence length="1566" mass="173353">MDPVTKPKNVYHIGGIAVEFPYQPYGSQLAFMGRVISTLDRAQRDGHCHALLESPTGTGKSLSLLCSALAWQQNYRSRALTANPAHLKPAPEASIDPLAYGGGFLPETQPSGEARAIRLLCLFAVSLGILDLMIESHSKSIIELSVSENVPPWDSLAILHDVCCYKSRNSLEFRWIPRTVNLEDTFTNYSGDSRIPENNLPGANVSVGSDIANERVKNGLSSNRNVHKVKGHSSLKKGGCNEVHDIEDLVKVGYDVKGCSYFAARSMADDALLVFCPYNYIVNPIIRKAMEVDISGAIIILDEAHNIEDIARDGGSVDIDEDALYKLGQLTFVDSTIYQPLHEMIQDVISWMEQRKDTLEKREFQHYFSCWSGDKALRELQEANITRQCFPILQDCATKAIKAASDAEQEVAHLTGMSATTLEGLFSSLNYFFSGNGVHIYDYQLALQRYVKRDAEASQLLYPGLATWIGFLTQLYAKPYSRVNPRGDISSYPKLIIQASKTDDVMNLKNIYASFFMVHAGNAAAGWTHTLNLWCLNPAVVFREIADLSLSVILTSGTLSPMNSFSSELGVQFGTSLEAPHVIDVESQLWVAVVPTGPGNYPLNASYKTADKYAFQDALGTSLEEICKIVPGGSLIFFPSYKLMEKLCNRWRETGQWSRLNARKSLFVEPRGGSQDDFEHVLMGYYDSIRQRKKPVLGRKRKGKKLGLSNCDTMECAENPTGGAAFLAVCRGKDDEAEAHDEDNGRADLEAWGVVGVEPEGVASGAAAVESSGATSGGGGGAEAAATHTNYFLKKHVKKIRLSRNPKQIPHHSNNSDFGFSVFDPIQVAVSKISDHFRNAGDKPEIIQVKSKITRGEDGAVEEEYGTELVQLFSEEDEVKIFFEGLDEELNKVNQFYKTRESEFHEKGEFRARKAGWLNLQRESRGPAGGQGEAGVVECSRNDIQVAQKKKYNDTYKSSRNLLSGNEWYCHQAFRALNQAAGRCIRHRFDYGAIILLDERFREERNITYISKWLRKSIRQYDSFDKSLEELKSFFRDIKERVGKEDVNIAQNSDVNVDDISAMNQGKWFTRKKNQKVNKTSKCGSKLVSNSMMSMEKTARLCHSPTFAPKYDATLIQSESEDCVEVQTLLPDEKNIRSSREYVDLECSFQNNFSCLLPLWEVSQITLPSPACSLRCSGALSMAFSPDDEVSIVKETPSMDASLALTSSGSFPNDEDSSSTIIQVPTEFPDQLLLHSTSPSNSNAGPAKSYCSLVVTPQKNVNADTESVLNLSVNSHTQKKREPLLRSTLINLTQPGEFDAPAPRSLGHVSFMASSTTNKDANNRTEFGLETSHPQNEFMMSSSHVMDKRLQILCSLCRNPLGLPENHLYVSCSITSSSKVQLTTLLKKRSGDPAENTSTSVPVAISDISSVDQRLCNRAYEGAAGQGIWCREDGCVFNTVFCPFCSNPGNCLGVQVMATDASNVQLLNKILFYLDRLEIKNLEASKEKDLPPVRGSSVGNCAVPMSIEKFSYIPPQQNSEDQSNNLFINLADAIAKERAASYHRGLRPDEVLVDLSVQHSLQAVDS</sequence>
<evidence type="ECO:0000256" key="8">
    <source>
        <dbReference type="ARBA" id="ARBA00023235"/>
    </source>
</evidence>
<dbReference type="PROSITE" id="PS51193">
    <property type="entry name" value="HELICASE_ATP_BIND_2"/>
    <property type="match status" value="1"/>
</dbReference>
<evidence type="ECO:0000256" key="3">
    <source>
        <dbReference type="ARBA" id="ARBA00022801"/>
    </source>
</evidence>
<evidence type="ECO:0000313" key="10">
    <source>
        <dbReference type="EMBL" id="THG08818.1"/>
    </source>
</evidence>
<keyword evidence="11" id="KW-1185">Reference proteome</keyword>
<dbReference type="Gene3D" id="1.10.275.40">
    <property type="match status" value="1"/>
</dbReference>
<dbReference type="SMART" id="SM00491">
    <property type="entry name" value="HELICc2"/>
    <property type="match status" value="1"/>
</dbReference>
<evidence type="ECO:0000256" key="1">
    <source>
        <dbReference type="ARBA" id="ARBA00022723"/>
    </source>
</evidence>
<accession>A0A4S4DZ97</accession>
<dbReference type="InterPro" id="IPR010614">
    <property type="entry name" value="RAD3-like_helicase_DEAD"/>
</dbReference>
<dbReference type="PANTHER" id="PTHR11472">
    <property type="entry name" value="DNA REPAIR DEAD HELICASE RAD3/XP-D SUBFAMILY MEMBER"/>
    <property type="match status" value="1"/>
</dbReference>
<evidence type="ECO:0000256" key="7">
    <source>
        <dbReference type="ARBA" id="ARBA00023014"/>
    </source>
</evidence>
<reference evidence="10 11" key="1">
    <citation type="journal article" date="2018" name="Proc. Natl. Acad. Sci. U.S.A.">
        <title>Draft genome sequence of Camellia sinensis var. sinensis provides insights into the evolution of the tea genome and tea quality.</title>
        <authorList>
            <person name="Wei C."/>
            <person name="Yang H."/>
            <person name="Wang S."/>
            <person name="Zhao J."/>
            <person name="Liu C."/>
            <person name="Gao L."/>
            <person name="Xia E."/>
            <person name="Lu Y."/>
            <person name="Tai Y."/>
            <person name="She G."/>
            <person name="Sun J."/>
            <person name="Cao H."/>
            <person name="Tong W."/>
            <person name="Gao Q."/>
            <person name="Li Y."/>
            <person name="Deng W."/>
            <person name="Jiang X."/>
            <person name="Wang W."/>
            <person name="Chen Q."/>
            <person name="Zhang S."/>
            <person name="Li H."/>
            <person name="Wu J."/>
            <person name="Wang P."/>
            <person name="Li P."/>
            <person name="Shi C."/>
            <person name="Zheng F."/>
            <person name="Jian J."/>
            <person name="Huang B."/>
            <person name="Shan D."/>
            <person name="Shi M."/>
            <person name="Fang C."/>
            <person name="Yue Y."/>
            <person name="Li F."/>
            <person name="Li D."/>
            <person name="Wei S."/>
            <person name="Han B."/>
            <person name="Jiang C."/>
            <person name="Yin Y."/>
            <person name="Xia T."/>
            <person name="Zhang Z."/>
            <person name="Bennetzen J.L."/>
            <person name="Zhao S."/>
            <person name="Wan X."/>
        </authorList>
    </citation>
    <scope>NUCLEOTIDE SEQUENCE [LARGE SCALE GENOMIC DNA]</scope>
    <source>
        <strain evidence="11">cv. Shuchazao</strain>
        <tissue evidence="10">Leaf</tissue>
    </source>
</reference>
<protein>
    <recommendedName>
        <fullName evidence="9">Helicase ATP-binding domain-containing protein</fullName>
    </recommendedName>
</protein>